<keyword evidence="5" id="KW-1003">Cell membrane</keyword>
<evidence type="ECO:0000256" key="1">
    <source>
        <dbReference type="ARBA" id="ARBA00004251"/>
    </source>
</evidence>
<feature type="transmembrane region" description="Helical" evidence="23">
    <location>
        <begin position="665"/>
        <end position="684"/>
    </location>
</feature>
<dbReference type="GO" id="GO:0005524">
    <property type="term" value="F:ATP binding"/>
    <property type="evidence" value="ECO:0007669"/>
    <property type="project" value="UniProtKB-UniRule"/>
</dbReference>
<dbReference type="InterPro" id="IPR003591">
    <property type="entry name" value="Leu-rich_rpt_typical-subtyp"/>
</dbReference>
<dbReference type="SUPFAM" id="SSF56112">
    <property type="entry name" value="Protein kinase-like (PK-like)"/>
    <property type="match status" value="1"/>
</dbReference>
<dbReference type="GO" id="GO:0005886">
    <property type="term" value="C:plasma membrane"/>
    <property type="evidence" value="ECO:0007669"/>
    <property type="project" value="UniProtKB-SubCell"/>
</dbReference>
<comment type="similarity">
    <text evidence="3">Belongs to the RLP family.</text>
</comment>
<dbReference type="Proteomes" id="UP000077755">
    <property type="component" value="Chromosome 2"/>
</dbReference>
<proteinExistence type="inferred from homology"/>
<dbReference type="Pfam" id="PF08263">
    <property type="entry name" value="LRRNT_2"/>
    <property type="match status" value="1"/>
</dbReference>
<dbReference type="SMART" id="SM00369">
    <property type="entry name" value="LRR_TYP"/>
    <property type="match status" value="6"/>
</dbReference>
<keyword evidence="26" id="KW-1185">Reference proteome</keyword>
<evidence type="ECO:0000256" key="14">
    <source>
        <dbReference type="ARBA" id="ARBA00022777"/>
    </source>
</evidence>
<dbReference type="PROSITE" id="PS00108">
    <property type="entry name" value="PROTEIN_KINASE_ST"/>
    <property type="match status" value="1"/>
</dbReference>
<dbReference type="GO" id="GO:0051707">
    <property type="term" value="P:response to other organism"/>
    <property type="evidence" value="ECO:0007669"/>
    <property type="project" value="UniProtKB-ARBA"/>
</dbReference>
<keyword evidence="11" id="KW-0732">Signal</keyword>
<dbReference type="Gene3D" id="3.30.200.20">
    <property type="entry name" value="Phosphorylase Kinase, domain 1"/>
    <property type="match status" value="1"/>
</dbReference>
<accession>A0AAF0WGJ8</accession>
<dbReference type="InterPro" id="IPR000719">
    <property type="entry name" value="Prot_kinase_dom"/>
</dbReference>
<reference evidence="25" key="2">
    <citation type="submission" date="2022-03" db="EMBL/GenBank/DDBJ databases">
        <title>Draft title - Genomic analysis of global carrot germplasm unveils the trajectory of domestication and the origin of high carotenoid orange carrot.</title>
        <authorList>
            <person name="Iorizzo M."/>
            <person name="Ellison S."/>
            <person name="Senalik D."/>
            <person name="Macko-Podgorni A."/>
            <person name="Grzebelus D."/>
            <person name="Bostan H."/>
            <person name="Rolling W."/>
            <person name="Curaba J."/>
            <person name="Simon P."/>
        </authorList>
    </citation>
    <scope>NUCLEOTIDE SEQUENCE</scope>
    <source>
        <tissue evidence="25">Leaf</tissue>
    </source>
</reference>
<protein>
    <recommendedName>
        <fullName evidence="4">non-specific serine/threonine protein kinase</fullName>
        <ecNumber evidence="4">2.7.11.1</ecNumber>
    </recommendedName>
</protein>
<name>A0AAF0WGJ8_DAUCS</name>
<dbReference type="KEGG" id="dcr:108205819"/>
<dbReference type="SUPFAM" id="SSF52058">
    <property type="entry name" value="L domain-like"/>
    <property type="match status" value="2"/>
</dbReference>
<gene>
    <name evidence="25" type="ORF">DCAR_0206901</name>
</gene>
<evidence type="ECO:0000256" key="15">
    <source>
        <dbReference type="ARBA" id="ARBA00022840"/>
    </source>
</evidence>
<feature type="domain" description="Protein kinase" evidence="24">
    <location>
        <begin position="721"/>
        <end position="1033"/>
    </location>
</feature>
<keyword evidence="7" id="KW-0597">Phosphoprotein</keyword>
<keyword evidence="16 23" id="KW-1133">Transmembrane helix</keyword>
<evidence type="ECO:0000256" key="9">
    <source>
        <dbReference type="ARBA" id="ARBA00022679"/>
    </source>
</evidence>
<evidence type="ECO:0000256" key="3">
    <source>
        <dbReference type="ARBA" id="ARBA00009592"/>
    </source>
</evidence>
<dbReference type="EMBL" id="CP093344">
    <property type="protein sequence ID" value="WOG87670.1"/>
    <property type="molecule type" value="Genomic_DNA"/>
</dbReference>
<keyword evidence="15 22" id="KW-0067">ATP-binding</keyword>
<dbReference type="PANTHER" id="PTHR27008:SF592">
    <property type="entry name" value="LEUCINE-RICH REPEAT RECEPTOR-LIKE PROTEIN KINASE FAMILY PROTEIN-RELATED"/>
    <property type="match status" value="1"/>
</dbReference>
<evidence type="ECO:0000256" key="2">
    <source>
        <dbReference type="ARBA" id="ARBA00008684"/>
    </source>
</evidence>
<keyword evidence="8" id="KW-0433">Leucine-rich repeat</keyword>
<evidence type="ECO:0000256" key="19">
    <source>
        <dbReference type="ARBA" id="ARBA00023180"/>
    </source>
</evidence>
<dbReference type="Pfam" id="PF00069">
    <property type="entry name" value="Pkinase"/>
    <property type="match status" value="1"/>
</dbReference>
<evidence type="ECO:0000259" key="24">
    <source>
        <dbReference type="PROSITE" id="PS50011"/>
    </source>
</evidence>
<feature type="transmembrane region" description="Helical" evidence="23">
    <location>
        <begin position="21"/>
        <end position="43"/>
    </location>
</feature>
<dbReference type="SMART" id="SM00220">
    <property type="entry name" value="S_TKc"/>
    <property type="match status" value="1"/>
</dbReference>
<evidence type="ECO:0000256" key="6">
    <source>
        <dbReference type="ARBA" id="ARBA00022527"/>
    </source>
</evidence>
<dbReference type="PROSITE" id="PS00107">
    <property type="entry name" value="PROTEIN_KINASE_ATP"/>
    <property type="match status" value="1"/>
</dbReference>
<evidence type="ECO:0000256" key="11">
    <source>
        <dbReference type="ARBA" id="ARBA00022729"/>
    </source>
</evidence>
<evidence type="ECO:0000256" key="7">
    <source>
        <dbReference type="ARBA" id="ARBA00022553"/>
    </source>
</evidence>
<dbReference type="GO" id="GO:0006952">
    <property type="term" value="P:defense response"/>
    <property type="evidence" value="ECO:0007669"/>
    <property type="project" value="UniProtKB-ARBA"/>
</dbReference>
<keyword evidence="10 23" id="KW-0812">Transmembrane</keyword>
<dbReference type="FunFam" id="3.80.10.10:FF:000288">
    <property type="entry name" value="LRR receptor-like serine/threonine-protein kinase EFR"/>
    <property type="match status" value="1"/>
</dbReference>
<dbReference type="InterPro" id="IPR001611">
    <property type="entry name" value="Leu-rich_rpt"/>
</dbReference>
<evidence type="ECO:0000256" key="17">
    <source>
        <dbReference type="ARBA" id="ARBA00023136"/>
    </source>
</evidence>
<reference evidence="25" key="1">
    <citation type="journal article" date="2016" name="Nat. Genet.">
        <title>A high-quality carrot genome assembly provides new insights into carotenoid accumulation and asterid genome evolution.</title>
        <authorList>
            <person name="Iorizzo M."/>
            <person name="Ellison S."/>
            <person name="Senalik D."/>
            <person name="Zeng P."/>
            <person name="Satapoomin P."/>
            <person name="Huang J."/>
            <person name="Bowman M."/>
            <person name="Iovene M."/>
            <person name="Sanseverino W."/>
            <person name="Cavagnaro P."/>
            <person name="Yildiz M."/>
            <person name="Macko-Podgorni A."/>
            <person name="Moranska E."/>
            <person name="Grzebelus E."/>
            <person name="Grzebelus D."/>
            <person name="Ashrafi H."/>
            <person name="Zheng Z."/>
            <person name="Cheng S."/>
            <person name="Spooner D."/>
            <person name="Van Deynze A."/>
            <person name="Simon P."/>
        </authorList>
    </citation>
    <scope>NUCLEOTIDE SEQUENCE</scope>
    <source>
        <tissue evidence="25">Leaf</tissue>
    </source>
</reference>
<dbReference type="FunFam" id="1.10.510.10:FF:000358">
    <property type="entry name" value="Putative leucine-rich repeat receptor-like serine/threonine-protein kinase"/>
    <property type="match status" value="1"/>
</dbReference>
<dbReference type="Pfam" id="PF13855">
    <property type="entry name" value="LRR_8"/>
    <property type="match status" value="1"/>
</dbReference>
<dbReference type="Pfam" id="PF00560">
    <property type="entry name" value="LRR_1"/>
    <property type="match status" value="6"/>
</dbReference>
<dbReference type="PANTHER" id="PTHR27008">
    <property type="entry name" value="OS04G0122200 PROTEIN"/>
    <property type="match status" value="1"/>
</dbReference>
<feature type="binding site" evidence="22">
    <location>
        <position position="750"/>
    </location>
    <ligand>
        <name>ATP</name>
        <dbReference type="ChEBI" id="CHEBI:30616"/>
    </ligand>
</feature>
<organism evidence="25 26">
    <name type="scientific">Daucus carota subsp. sativus</name>
    <name type="common">Carrot</name>
    <dbReference type="NCBI Taxonomy" id="79200"/>
    <lineage>
        <taxon>Eukaryota</taxon>
        <taxon>Viridiplantae</taxon>
        <taxon>Streptophyta</taxon>
        <taxon>Embryophyta</taxon>
        <taxon>Tracheophyta</taxon>
        <taxon>Spermatophyta</taxon>
        <taxon>Magnoliopsida</taxon>
        <taxon>eudicotyledons</taxon>
        <taxon>Gunneridae</taxon>
        <taxon>Pentapetalae</taxon>
        <taxon>asterids</taxon>
        <taxon>campanulids</taxon>
        <taxon>Apiales</taxon>
        <taxon>Apiaceae</taxon>
        <taxon>Apioideae</taxon>
        <taxon>Scandiceae</taxon>
        <taxon>Daucinae</taxon>
        <taxon>Daucus</taxon>
        <taxon>Daucus sect. Daucus</taxon>
    </lineage>
</organism>
<keyword evidence="19" id="KW-0325">Glycoprotein</keyword>
<dbReference type="InterPro" id="IPR013210">
    <property type="entry name" value="LRR_N_plant-typ"/>
</dbReference>
<dbReference type="InterPro" id="IPR017441">
    <property type="entry name" value="Protein_kinase_ATP_BS"/>
</dbReference>
<keyword evidence="14" id="KW-0418">Kinase</keyword>
<dbReference type="InterPro" id="IPR008271">
    <property type="entry name" value="Ser/Thr_kinase_AS"/>
</dbReference>
<sequence>MYNHTKYFIPLPYTFTTMINVFLRFIGPLILVLETSAIFAYSFSNNVTDHQSLLSFKTAADPVGVLKSWNDSIHFCHWEGIACSRRRQRVTALVLPNYQLGGTLSPHIGNFSFLRVLNLSHNDFHGTIPNEIGKLFRLQNLFITDNSFQGEFPANMSHCVDLESISATKNHLKGNLPAVLASWSKLKLNRLFLPDNQFTGSIPPSIENISSLRYLDLRKNNLEGFIPLEVAHLANLEDLLLGSNNLSGMVPLPIYNISSLRRFDLDDNNFGGKLPADLGSTLPNLQEFYIGLNRFWGSFPLSITNASNLFIFDMSYNHITGPLPMNFGSLSHLKIINLGGNPLGDNQPLSFINSLVNCTNLYALMLFQNGLRGEIPSSIVNLSRSTEILVLEENHMYGMIPSGIGNLVNMITLSLEYNSLSGTIPESIGELSKLGRLFLGENNISGVIPISFSNVSQLSILHLENNLFRGSIPTELFNISTLEQLYLAKNDLEGVIPEQIVGISSRCNHLDLNDNLFTGPLPSSIGTMKQLVYLDVSNNRLIRDIPATLGDCVMLEELYMGGNLFEGGIPYSFKPLRSLALLDLSNNSISGRIPDFFEGFHLIQFVNLSHNKLEGEVPKEGVFSNVSAFSVIGNSRLCGGIRALQLPACPEIVSKSKKRRYPLRTLFLIVLLPVVVLLTCLAFIRYRQRRSKQMNVHVPVLQESLYLRLSYQDLLQATNNFSPNNLLGVGRYGSVYKGVFESLEHTVAVKVLNIEVRGATKSFLAECETLRNIRHRNLIKIITACSSTDFNGNDFKALVFEFMTNGNLDNWLHLSPSGQGNGRNLTLLQRLNISIDVAQGLDYLHHHSHSSIIHCDIKPSNILLDEEFVARVGDFGLARFSFPARDDVKELMSSNSSNSVCGTVGYVPPEYGAGGKLSIKGDVYSYGILLLEIFTGKRPTCSSIIMDNCDNLHNYVKKAHPQRVIDIVDPKIVLDQEDRGLTASQSYNRVTAEEVCLTSIFEVGILCSKEIPRERIDMSTAIKRLNVARENYLQHITCVKYPYK</sequence>
<evidence type="ECO:0000256" key="22">
    <source>
        <dbReference type="PROSITE-ProRule" id="PRU10141"/>
    </source>
</evidence>
<evidence type="ECO:0000256" key="21">
    <source>
        <dbReference type="ARBA" id="ARBA00048679"/>
    </source>
</evidence>
<dbReference type="FunFam" id="3.80.10.10:FF:001158">
    <property type="entry name" value="Leucine-rich repeat protein kinase family protein"/>
    <property type="match status" value="1"/>
</dbReference>
<dbReference type="Gene3D" id="1.10.510.10">
    <property type="entry name" value="Transferase(Phosphotransferase) domain 1"/>
    <property type="match status" value="1"/>
</dbReference>
<keyword evidence="12" id="KW-0677">Repeat</keyword>
<comment type="similarity">
    <text evidence="2">Belongs to the protein kinase superfamily. Ser/Thr protein kinase family.</text>
</comment>
<evidence type="ECO:0000256" key="4">
    <source>
        <dbReference type="ARBA" id="ARBA00012513"/>
    </source>
</evidence>
<evidence type="ECO:0000313" key="26">
    <source>
        <dbReference type="Proteomes" id="UP000077755"/>
    </source>
</evidence>
<evidence type="ECO:0000256" key="18">
    <source>
        <dbReference type="ARBA" id="ARBA00023170"/>
    </source>
</evidence>
<evidence type="ECO:0000256" key="8">
    <source>
        <dbReference type="ARBA" id="ARBA00022614"/>
    </source>
</evidence>
<evidence type="ECO:0000256" key="5">
    <source>
        <dbReference type="ARBA" id="ARBA00022475"/>
    </source>
</evidence>
<dbReference type="EC" id="2.7.11.1" evidence="4"/>
<evidence type="ECO:0000256" key="12">
    <source>
        <dbReference type="ARBA" id="ARBA00022737"/>
    </source>
</evidence>
<keyword evidence="13 22" id="KW-0547">Nucleotide-binding</keyword>
<evidence type="ECO:0000256" key="23">
    <source>
        <dbReference type="SAM" id="Phobius"/>
    </source>
</evidence>
<evidence type="ECO:0000256" key="16">
    <source>
        <dbReference type="ARBA" id="ARBA00022989"/>
    </source>
</evidence>
<dbReference type="GO" id="GO:0004674">
    <property type="term" value="F:protein serine/threonine kinase activity"/>
    <property type="evidence" value="ECO:0007669"/>
    <property type="project" value="UniProtKB-KW"/>
</dbReference>
<dbReference type="InterPro" id="IPR051809">
    <property type="entry name" value="Plant_receptor-like_S/T_kinase"/>
</dbReference>
<dbReference type="FunFam" id="3.30.200.20:FF:000432">
    <property type="entry name" value="LRR receptor-like serine/threonine-protein kinase EFR"/>
    <property type="match status" value="1"/>
</dbReference>
<dbReference type="Gene3D" id="3.80.10.10">
    <property type="entry name" value="Ribonuclease Inhibitor"/>
    <property type="match status" value="4"/>
</dbReference>
<evidence type="ECO:0000256" key="10">
    <source>
        <dbReference type="ARBA" id="ARBA00022692"/>
    </source>
</evidence>
<dbReference type="InterPro" id="IPR032675">
    <property type="entry name" value="LRR_dom_sf"/>
</dbReference>
<comment type="subcellular location">
    <subcellularLocation>
        <location evidence="1">Cell membrane</location>
        <topology evidence="1">Single-pass type I membrane protein</topology>
    </subcellularLocation>
</comment>
<dbReference type="PROSITE" id="PS50011">
    <property type="entry name" value="PROTEIN_KINASE_DOM"/>
    <property type="match status" value="1"/>
</dbReference>
<keyword evidence="9" id="KW-0808">Transferase</keyword>
<keyword evidence="18" id="KW-0675">Receptor</keyword>
<comment type="catalytic activity">
    <reaction evidence="20">
        <text>L-threonyl-[protein] + ATP = O-phospho-L-threonyl-[protein] + ADP + H(+)</text>
        <dbReference type="Rhea" id="RHEA:46608"/>
        <dbReference type="Rhea" id="RHEA-COMP:11060"/>
        <dbReference type="Rhea" id="RHEA-COMP:11605"/>
        <dbReference type="ChEBI" id="CHEBI:15378"/>
        <dbReference type="ChEBI" id="CHEBI:30013"/>
        <dbReference type="ChEBI" id="CHEBI:30616"/>
        <dbReference type="ChEBI" id="CHEBI:61977"/>
        <dbReference type="ChEBI" id="CHEBI:456216"/>
        <dbReference type="EC" id="2.7.11.1"/>
    </reaction>
</comment>
<dbReference type="FunFam" id="3.80.10.10:FF:000275">
    <property type="entry name" value="Leucine-rich repeat receptor-like protein kinase"/>
    <property type="match status" value="1"/>
</dbReference>
<evidence type="ECO:0000313" key="25">
    <source>
        <dbReference type="EMBL" id="WOG87670.1"/>
    </source>
</evidence>
<dbReference type="InterPro" id="IPR011009">
    <property type="entry name" value="Kinase-like_dom_sf"/>
</dbReference>
<comment type="catalytic activity">
    <reaction evidence="21">
        <text>L-seryl-[protein] + ATP = O-phospho-L-seryl-[protein] + ADP + H(+)</text>
        <dbReference type="Rhea" id="RHEA:17989"/>
        <dbReference type="Rhea" id="RHEA-COMP:9863"/>
        <dbReference type="Rhea" id="RHEA-COMP:11604"/>
        <dbReference type="ChEBI" id="CHEBI:15378"/>
        <dbReference type="ChEBI" id="CHEBI:29999"/>
        <dbReference type="ChEBI" id="CHEBI:30616"/>
        <dbReference type="ChEBI" id="CHEBI:83421"/>
        <dbReference type="ChEBI" id="CHEBI:456216"/>
        <dbReference type="EC" id="2.7.11.1"/>
    </reaction>
</comment>
<keyword evidence="17 23" id="KW-0472">Membrane</keyword>
<keyword evidence="6" id="KW-0723">Serine/threonine-protein kinase</keyword>
<dbReference type="AlphaFoldDB" id="A0AAF0WGJ8"/>
<evidence type="ECO:0000256" key="13">
    <source>
        <dbReference type="ARBA" id="ARBA00022741"/>
    </source>
</evidence>
<evidence type="ECO:0000256" key="20">
    <source>
        <dbReference type="ARBA" id="ARBA00047899"/>
    </source>
</evidence>